<proteinExistence type="predicted"/>
<evidence type="ECO:0000256" key="7">
    <source>
        <dbReference type="ARBA" id="ARBA00022679"/>
    </source>
</evidence>
<dbReference type="PROSITE" id="PS50011">
    <property type="entry name" value="PROTEIN_KINASE_DOM"/>
    <property type="match status" value="1"/>
</dbReference>
<dbReference type="InterPro" id="IPR001245">
    <property type="entry name" value="Ser-Thr/Tyr_kinase_cat_dom"/>
</dbReference>
<evidence type="ECO:0000256" key="11">
    <source>
        <dbReference type="ARBA" id="ARBA00022741"/>
    </source>
</evidence>
<keyword evidence="16 22" id="KW-0675">Receptor</keyword>
<evidence type="ECO:0000256" key="13">
    <source>
        <dbReference type="ARBA" id="ARBA00022840"/>
    </source>
</evidence>
<comment type="catalytic activity">
    <reaction evidence="18">
        <text>L-threonyl-[protein] + ATP = O-phospho-L-threonyl-[protein] + ADP + H(+)</text>
        <dbReference type="Rhea" id="RHEA:46608"/>
        <dbReference type="Rhea" id="RHEA-COMP:11060"/>
        <dbReference type="Rhea" id="RHEA-COMP:11605"/>
        <dbReference type="ChEBI" id="CHEBI:15378"/>
        <dbReference type="ChEBI" id="CHEBI:30013"/>
        <dbReference type="ChEBI" id="CHEBI:30616"/>
        <dbReference type="ChEBI" id="CHEBI:61977"/>
        <dbReference type="ChEBI" id="CHEBI:456216"/>
        <dbReference type="EC" id="2.7.11.1"/>
    </reaction>
</comment>
<keyword evidence="8" id="KW-0812">Transmembrane</keyword>
<evidence type="ECO:0000256" key="3">
    <source>
        <dbReference type="ARBA" id="ARBA00022475"/>
    </source>
</evidence>
<evidence type="ECO:0000256" key="5">
    <source>
        <dbReference type="ARBA" id="ARBA00022553"/>
    </source>
</evidence>
<dbReference type="InterPro" id="IPR051809">
    <property type="entry name" value="Plant_receptor-like_S/T_kinase"/>
</dbReference>
<evidence type="ECO:0000313" key="22">
    <source>
        <dbReference type="EMBL" id="GFP81317.1"/>
    </source>
</evidence>
<dbReference type="Proteomes" id="UP000653305">
    <property type="component" value="Unassembled WGS sequence"/>
</dbReference>
<dbReference type="EMBL" id="BMAC01000029">
    <property type="protein sequence ID" value="GFP81317.1"/>
    <property type="molecule type" value="Genomic_DNA"/>
</dbReference>
<dbReference type="PANTHER" id="PTHR27008">
    <property type="entry name" value="OS04G0122200 PROTEIN"/>
    <property type="match status" value="1"/>
</dbReference>
<dbReference type="InterPro" id="IPR000719">
    <property type="entry name" value="Prot_kinase_dom"/>
</dbReference>
<comment type="catalytic activity">
    <reaction evidence="19">
        <text>L-seryl-[protein] + ATP = O-phospho-L-seryl-[protein] + ADP + H(+)</text>
        <dbReference type="Rhea" id="RHEA:17989"/>
        <dbReference type="Rhea" id="RHEA-COMP:9863"/>
        <dbReference type="Rhea" id="RHEA-COMP:11604"/>
        <dbReference type="ChEBI" id="CHEBI:15378"/>
        <dbReference type="ChEBI" id="CHEBI:29999"/>
        <dbReference type="ChEBI" id="CHEBI:30616"/>
        <dbReference type="ChEBI" id="CHEBI:83421"/>
        <dbReference type="ChEBI" id="CHEBI:456216"/>
        <dbReference type="EC" id="2.7.11.1"/>
    </reaction>
</comment>
<dbReference type="GO" id="GO:0051707">
    <property type="term" value="P:response to other organism"/>
    <property type="evidence" value="ECO:0007669"/>
    <property type="project" value="UniProtKB-ARBA"/>
</dbReference>
<keyword evidence="4" id="KW-0723">Serine/threonine-protein kinase</keyword>
<evidence type="ECO:0000256" key="18">
    <source>
        <dbReference type="ARBA" id="ARBA00047899"/>
    </source>
</evidence>
<evidence type="ECO:0000256" key="14">
    <source>
        <dbReference type="ARBA" id="ARBA00022989"/>
    </source>
</evidence>
<keyword evidence="15" id="KW-0472">Membrane</keyword>
<evidence type="ECO:0000256" key="16">
    <source>
        <dbReference type="ARBA" id="ARBA00023170"/>
    </source>
</evidence>
<dbReference type="PROSITE" id="PS00107">
    <property type="entry name" value="PROTEIN_KINASE_ATP"/>
    <property type="match status" value="1"/>
</dbReference>
<dbReference type="PANTHER" id="PTHR27008:SF585">
    <property type="entry name" value="PROTEIN KINASE DOMAIN-CONTAINING PROTEIN"/>
    <property type="match status" value="1"/>
</dbReference>
<dbReference type="SUPFAM" id="SSF52058">
    <property type="entry name" value="L domain-like"/>
    <property type="match status" value="2"/>
</dbReference>
<dbReference type="SMART" id="SM00369">
    <property type="entry name" value="LRR_TYP"/>
    <property type="match status" value="8"/>
</dbReference>
<evidence type="ECO:0000313" key="23">
    <source>
        <dbReference type="Proteomes" id="UP000653305"/>
    </source>
</evidence>
<dbReference type="InterPro" id="IPR017441">
    <property type="entry name" value="Protein_kinase_ATP_BS"/>
</dbReference>
<dbReference type="InterPro" id="IPR003591">
    <property type="entry name" value="Leu-rich_rpt_typical-subtyp"/>
</dbReference>
<dbReference type="GO" id="GO:0004674">
    <property type="term" value="F:protein serine/threonine kinase activity"/>
    <property type="evidence" value="ECO:0007669"/>
    <property type="project" value="UniProtKB-KW"/>
</dbReference>
<keyword evidence="6" id="KW-0433">Leucine-rich repeat</keyword>
<dbReference type="Gene3D" id="3.30.200.20">
    <property type="entry name" value="Phosphorylase Kinase, domain 1"/>
    <property type="match status" value="1"/>
</dbReference>
<feature type="binding site" evidence="20">
    <location>
        <position position="565"/>
    </location>
    <ligand>
        <name>ATP</name>
        <dbReference type="ChEBI" id="CHEBI:30616"/>
    </ligand>
</feature>
<evidence type="ECO:0000256" key="9">
    <source>
        <dbReference type="ARBA" id="ARBA00022729"/>
    </source>
</evidence>
<evidence type="ECO:0000256" key="6">
    <source>
        <dbReference type="ARBA" id="ARBA00022614"/>
    </source>
</evidence>
<accession>A0A830B2G7</accession>
<dbReference type="AlphaFoldDB" id="A0A830B2G7"/>
<keyword evidence="12 22" id="KW-0418">Kinase</keyword>
<dbReference type="InterPro" id="IPR001611">
    <property type="entry name" value="Leu-rich_rpt"/>
</dbReference>
<reference evidence="22" key="1">
    <citation type="submission" date="2020-07" db="EMBL/GenBank/DDBJ databases">
        <title>Ethylene signaling mediates host invasion by parasitic plants.</title>
        <authorList>
            <person name="Yoshida S."/>
        </authorList>
    </citation>
    <scope>NUCLEOTIDE SEQUENCE</scope>
    <source>
        <strain evidence="22">Okayama</strain>
    </source>
</reference>
<keyword evidence="9" id="KW-0732">Signal</keyword>
<evidence type="ECO:0000256" key="2">
    <source>
        <dbReference type="ARBA" id="ARBA00012513"/>
    </source>
</evidence>
<dbReference type="PROSITE" id="PS00108">
    <property type="entry name" value="PROTEIN_KINASE_ST"/>
    <property type="match status" value="1"/>
</dbReference>
<evidence type="ECO:0000256" key="15">
    <source>
        <dbReference type="ARBA" id="ARBA00023136"/>
    </source>
</evidence>
<keyword evidence="11 20" id="KW-0547">Nucleotide-binding</keyword>
<evidence type="ECO:0000256" key="1">
    <source>
        <dbReference type="ARBA" id="ARBA00004162"/>
    </source>
</evidence>
<keyword evidence="7" id="KW-0808">Transferase</keyword>
<organism evidence="22 23">
    <name type="scientific">Phtheirospermum japonicum</name>
    <dbReference type="NCBI Taxonomy" id="374723"/>
    <lineage>
        <taxon>Eukaryota</taxon>
        <taxon>Viridiplantae</taxon>
        <taxon>Streptophyta</taxon>
        <taxon>Embryophyta</taxon>
        <taxon>Tracheophyta</taxon>
        <taxon>Spermatophyta</taxon>
        <taxon>Magnoliopsida</taxon>
        <taxon>eudicotyledons</taxon>
        <taxon>Gunneridae</taxon>
        <taxon>Pentapetalae</taxon>
        <taxon>asterids</taxon>
        <taxon>lamiids</taxon>
        <taxon>Lamiales</taxon>
        <taxon>Orobanchaceae</taxon>
        <taxon>Orobanchaceae incertae sedis</taxon>
        <taxon>Phtheirospermum</taxon>
    </lineage>
</organism>
<dbReference type="InterPro" id="IPR032675">
    <property type="entry name" value="LRR_dom_sf"/>
</dbReference>
<dbReference type="SUPFAM" id="SSF56112">
    <property type="entry name" value="Protein kinase-like (PK-like)"/>
    <property type="match status" value="1"/>
</dbReference>
<sequence length="831" mass="91437">MCNNLPNLATLGLSGNQIEGQIPPNIWKCRELQILSLSINRFNGEIPSEIGSLSMLRELYLGVNDFIGLIPKEIGNCTSLKRLVLSYNHLTGELPRELGHLSFLEAFSVSNNSLSGSIPSSIFNISTLKVLQFSFNQFSGSLPLKLSLFNLEELFLDNNELNGKIPSSITNSSKLISLQLTGNAFSGSIPNFGNLRLLQNLFISGNNLSGAEATTQELRFLSSLTNCQHLKRLEIARNLLNGVLPASIGNLSATSLQSFFAFDCNIKGVIPSTIGNLSSLLSLSLVRNQLTGFIPPTMGKLKQLQGLFLSENQLQGSIPPDLCGLSHIVSLYMNDNLLTGPIPRCLGDVRSLRNVNLGSNKLNSSIPSNFWNLRDLLILNLSSNYLTGQLLSQIASLKVIGLLDLSHNKFSGDIPSTIDSSQSLEFLSLSDNNLVGPIPPSLGNIKGLIILDLSHNNLSGTIPDSLEGLSLLQYFNVSYNNLEGEIPTGVIILASIIVVVLTRRRKYKRVPVTTGISVGVTWRRISYVELVRGTDAFSETNLLGKGGFGSVFKGTLSDGLIVAVKVFNLQLERVVRSFDTECEILSNVRHRNLVPIIGCCSNKEFKALIFGYMQHGSLEKWLYSENSCLDMIRRLQIAIDVALALEYLHHGHTFPVVHCDIKPSNVLFDEDMVAHLADFGISKLFDDGETMVQTKTLPTIEYGSEGKVSTNGDVYSYGILLLEIFTRKKPTDDMFSEEMSLKEWVHKALQENAITEVVAPDLLAREEQHFSEKLEECVSSIFSLAMRCLAVSPDERINMIEIVATLHRTKAKVVVGTERRQQYALSITAGQ</sequence>
<keyword evidence="23" id="KW-1185">Reference proteome</keyword>
<dbReference type="SMART" id="SM00220">
    <property type="entry name" value="S_TKc"/>
    <property type="match status" value="1"/>
</dbReference>
<evidence type="ECO:0000256" key="12">
    <source>
        <dbReference type="ARBA" id="ARBA00022777"/>
    </source>
</evidence>
<dbReference type="InterPro" id="IPR011009">
    <property type="entry name" value="Kinase-like_dom_sf"/>
</dbReference>
<feature type="domain" description="Protein kinase" evidence="21">
    <location>
        <begin position="537"/>
        <end position="810"/>
    </location>
</feature>
<comment type="caution">
    <text evidence="22">The sequence shown here is derived from an EMBL/GenBank/DDBJ whole genome shotgun (WGS) entry which is preliminary data.</text>
</comment>
<dbReference type="GO" id="GO:0005886">
    <property type="term" value="C:plasma membrane"/>
    <property type="evidence" value="ECO:0007669"/>
    <property type="project" value="UniProtKB-SubCell"/>
</dbReference>
<dbReference type="Gene3D" id="1.10.510.10">
    <property type="entry name" value="Transferase(Phosphotransferase) domain 1"/>
    <property type="match status" value="1"/>
</dbReference>
<dbReference type="GO" id="GO:0005524">
    <property type="term" value="F:ATP binding"/>
    <property type="evidence" value="ECO:0007669"/>
    <property type="project" value="UniProtKB-UniRule"/>
</dbReference>
<protein>
    <recommendedName>
        <fullName evidence="2">non-specific serine/threonine protein kinase</fullName>
        <ecNumber evidence="2">2.7.11.1</ecNumber>
    </recommendedName>
</protein>
<dbReference type="Pfam" id="PF13855">
    <property type="entry name" value="LRR_8"/>
    <property type="match status" value="1"/>
</dbReference>
<dbReference type="FunFam" id="1.10.510.10:FF:000358">
    <property type="entry name" value="Putative leucine-rich repeat receptor-like serine/threonine-protein kinase"/>
    <property type="match status" value="1"/>
</dbReference>
<dbReference type="InterPro" id="IPR008271">
    <property type="entry name" value="Ser/Thr_kinase_AS"/>
</dbReference>
<comment type="subcellular location">
    <subcellularLocation>
        <location evidence="1">Cell membrane</location>
        <topology evidence="1">Single-pass membrane protein</topology>
    </subcellularLocation>
</comment>
<keyword evidence="10" id="KW-0677">Repeat</keyword>
<dbReference type="FunFam" id="3.80.10.10:FF:000095">
    <property type="entry name" value="LRR receptor-like serine/threonine-protein kinase GSO1"/>
    <property type="match status" value="1"/>
</dbReference>
<dbReference type="Gene3D" id="3.80.10.10">
    <property type="entry name" value="Ribonuclease Inhibitor"/>
    <property type="match status" value="3"/>
</dbReference>
<gene>
    <name evidence="22" type="ORF">PHJA_000275000</name>
</gene>
<dbReference type="FunFam" id="3.30.200.20:FF:000661">
    <property type="entry name" value="Serine-threonine protein kinase plant-type"/>
    <property type="match status" value="1"/>
</dbReference>
<evidence type="ECO:0000256" key="4">
    <source>
        <dbReference type="ARBA" id="ARBA00022527"/>
    </source>
</evidence>
<evidence type="ECO:0000256" key="10">
    <source>
        <dbReference type="ARBA" id="ARBA00022737"/>
    </source>
</evidence>
<name>A0A830B2G7_9LAMI</name>
<keyword evidence="3" id="KW-1003">Cell membrane</keyword>
<keyword evidence="13 20" id="KW-0067">ATP-binding</keyword>
<evidence type="ECO:0000256" key="20">
    <source>
        <dbReference type="PROSITE-ProRule" id="PRU10141"/>
    </source>
</evidence>
<evidence type="ECO:0000256" key="19">
    <source>
        <dbReference type="ARBA" id="ARBA00048679"/>
    </source>
</evidence>
<dbReference type="EC" id="2.7.11.1" evidence="2"/>
<dbReference type="Pfam" id="PF07714">
    <property type="entry name" value="PK_Tyr_Ser-Thr"/>
    <property type="match status" value="1"/>
</dbReference>
<dbReference type="Pfam" id="PF00560">
    <property type="entry name" value="LRR_1"/>
    <property type="match status" value="8"/>
</dbReference>
<keyword evidence="17" id="KW-0325">Glycoprotein</keyword>
<dbReference type="FunFam" id="3.80.10.10:FF:000317">
    <property type="entry name" value="Inactive leucine-rich repeat receptor-like protein kinase"/>
    <property type="match status" value="1"/>
</dbReference>
<keyword evidence="5" id="KW-0597">Phosphoprotein</keyword>
<keyword evidence="14" id="KW-1133">Transmembrane helix</keyword>
<dbReference type="OrthoDB" id="912313at2759"/>
<dbReference type="GO" id="GO:0006952">
    <property type="term" value="P:defense response"/>
    <property type="evidence" value="ECO:0007669"/>
    <property type="project" value="UniProtKB-ARBA"/>
</dbReference>
<evidence type="ECO:0000256" key="8">
    <source>
        <dbReference type="ARBA" id="ARBA00022692"/>
    </source>
</evidence>
<evidence type="ECO:0000256" key="17">
    <source>
        <dbReference type="ARBA" id="ARBA00023180"/>
    </source>
</evidence>
<evidence type="ECO:0000259" key="21">
    <source>
        <dbReference type="PROSITE" id="PS50011"/>
    </source>
</evidence>